<dbReference type="InterPro" id="IPR004794">
    <property type="entry name" value="Eubact_RibD"/>
</dbReference>
<evidence type="ECO:0000259" key="16">
    <source>
        <dbReference type="PROSITE" id="PS51747"/>
    </source>
</evidence>
<dbReference type="Proteomes" id="UP000185783">
    <property type="component" value="Unassembled WGS sequence"/>
</dbReference>
<organism evidence="17 18">
    <name type="scientific">Pseudovibrio exalbescens</name>
    <dbReference type="NCBI Taxonomy" id="197461"/>
    <lineage>
        <taxon>Bacteria</taxon>
        <taxon>Pseudomonadati</taxon>
        <taxon>Pseudomonadota</taxon>
        <taxon>Alphaproteobacteria</taxon>
        <taxon>Hyphomicrobiales</taxon>
        <taxon>Stappiaceae</taxon>
        <taxon>Pseudovibrio</taxon>
    </lineage>
</organism>
<comment type="function">
    <text evidence="1 12">Converts 2,5-diamino-6-(ribosylamino)-4(3h)-pyrimidinone 5'-phosphate into 5-amino-6-(ribosylamino)-2,4(1h,3h)-pyrimidinedione 5'-phosphate.</text>
</comment>
<protein>
    <recommendedName>
        <fullName evidence="12">Riboflavin biosynthesis protein RibD</fullName>
    </recommendedName>
    <domain>
        <recommendedName>
            <fullName evidence="12">Diaminohydroxyphosphoribosylaminopyrimidine deaminase</fullName>
            <shortName evidence="12">DRAP deaminase</shortName>
            <ecNumber evidence="12">3.5.4.26</ecNumber>
        </recommendedName>
        <alternativeName>
            <fullName evidence="12">Riboflavin-specific deaminase</fullName>
        </alternativeName>
    </domain>
    <domain>
        <recommendedName>
            <fullName evidence="12">5-amino-6-(5-phosphoribosylamino)uracil reductase</fullName>
            <ecNumber evidence="12">1.1.1.193</ecNumber>
        </recommendedName>
        <alternativeName>
            <fullName evidence="12">HTP reductase</fullName>
        </alternativeName>
    </domain>
</protein>
<dbReference type="InterPro" id="IPR024072">
    <property type="entry name" value="DHFR-like_dom_sf"/>
</dbReference>
<dbReference type="GO" id="GO:0009231">
    <property type="term" value="P:riboflavin biosynthetic process"/>
    <property type="evidence" value="ECO:0007669"/>
    <property type="project" value="UniProtKB-UniPathway"/>
</dbReference>
<dbReference type="InterPro" id="IPR050765">
    <property type="entry name" value="Riboflavin_Biosynth_HTPR"/>
</dbReference>
<keyword evidence="6 12" id="KW-0686">Riboflavin biosynthesis</keyword>
<dbReference type="PANTHER" id="PTHR38011:SF7">
    <property type="entry name" value="2,5-DIAMINO-6-RIBOSYLAMINO-4(3H)-PYRIMIDINONE 5'-PHOSPHATE REDUCTASE"/>
    <property type="match status" value="1"/>
</dbReference>
<evidence type="ECO:0000256" key="10">
    <source>
        <dbReference type="ARBA" id="ARBA00023002"/>
    </source>
</evidence>
<proteinExistence type="inferred from homology"/>
<dbReference type="GO" id="GO:0008835">
    <property type="term" value="F:diaminohydroxyphosphoribosylaminopyrimidine deaminase activity"/>
    <property type="evidence" value="ECO:0007669"/>
    <property type="project" value="UniProtKB-EC"/>
</dbReference>
<dbReference type="STRING" id="197461.A3843_13635"/>
<evidence type="ECO:0000256" key="1">
    <source>
        <dbReference type="ARBA" id="ARBA00002151"/>
    </source>
</evidence>
<feature type="binding site" evidence="15">
    <location>
        <position position="73"/>
    </location>
    <ligand>
        <name>Zn(2+)</name>
        <dbReference type="ChEBI" id="CHEBI:29105"/>
        <note>catalytic</note>
    </ligand>
</feature>
<feature type="binding site" evidence="14">
    <location>
        <position position="294"/>
    </location>
    <ligand>
        <name>substrate</name>
    </ligand>
</feature>
<dbReference type="InterPro" id="IPR016192">
    <property type="entry name" value="APOBEC/CMP_deaminase_Zn-bd"/>
</dbReference>
<comment type="catalytic activity">
    <reaction evidence="12">
        <text>2,5-diamino-6-hydroxy-4-(5-phosphoribosylamino)-pyrimidine + H2O + H(+) = 5-amino-6-(5-phospho-D-ribosylamino)uracil + NH4(+)</text>
        <dbReference type="Rhea" id="RHEA:21868"/>
        <dbReference type="ChEBI" id="CHEBI:15377"/>
        <dbReference type="ChEBI" id="CHEBI:15378"/>
        <dbReference type="ChEBI" id="CHEBI:28938"/>
        <dbReference type="ChEBI" id="CHEBI:58453"/>
        <dbReference type="ChEBI" id="CHEBI:58614"/>
        <dbReference type="EC" id="3.5.4.26"/>
    </reaction>
</comment>
<feature type="binding site" evidence="14">
    <location>
        <position position="152"/>
    </location>
    <ligand>
        <name>NADP(+)</name>
        <dbReference type="ChEBI" id="CHEBI:58349"/>
    </ligand>
</feature>
<feature type="binding site" evidence="15">
    <location>
        <position position="48"/>
    </location>
    <ligand>
        <name>Zn(2+)</name>
        <dbReference type="ChEBI" id="CHEBI:29105"/>
        <note>catalytic</note>
    </ligand>
</feature>
<accession>A0A1U7JG56</accession>
<keyword evidence="11" id="KW-0511">Multifunctional enzyme</keyword>
<comment type="pathway">
    <text evidence="2 12">Cofactor biosynthesis; riboflavin biosynthesis; 5-amino-6-(D-ribitylamino)uracil from GTP: step 2/4.</text>
</comment>
<sequence length="366" mass="39297">MAAALSFAQRAQGRTWPNPPVGALIVRQQEGQSVIVGQGATMPPGGPHAEVQALRQAGERARGATAYVTLEPCAHHGRTGPCAVALAEAGIARVVYGLNDPNPLVAGSGREILEDHGIDVVQGVLEPQCRQAVQGHLTRIEKGRPHLLLKMAISHNGFIGQTGEGQLAISSSLSKRLVHGLRARMDGILVGIGTVLEDDPELTCRLPGMISHSPVRIVMDSRARLPLNSKLVKSCQDVPLWLLAGEDAEEDRVSALERCGVTVISSNCLRDGHVCLDTVLSALYMRGLSQVMVEGGAHIARAMLDENVIDEALIFKGQGTVSASGLRPFLSEGIEALDRSRRFIRRVERHSDGDTVLHYGRIEEFV</sequence>
<evidence type="ECO:0000256" key="9">
    <source>
        <dbReference type="ARBA" id="ARBA00022857"/>
    </source>
</evidence>
<evidence type="ECO:0000256" key="4">
    <source>
        <dbReference type="ARBA" id="ARBA00005259"/>
    </source>
</evidence>
<feature type="binding site" evidence="14">
    <location>
        <begin position="296"/>
        <end position="302"/>
    </location>
    <ligand>
        <name>NADP(+)</name>
        <dbReference type="ChEBI" id="CHEBI:58349"/>
    </ligand>
</feature>
<gene>
    <name evidence="17" type="ORF">A3843_13635</name>
</gene>
<feature type="binding site" evidence="14">
    <location>
        <position position="198"/>
    </location>
    <ligand>
        <name>NADP(+)</name>
        <dbReference type="ChEBI" id="CHEBI:58349"/>
    </ligand>
</feature>
<dbReference type="UniPathway" id="UPA00275">
    <property type="reaction ID" value="UER00401"/>
</dbReference>
<keyword evidence="7 12" id="KW-0479">Metal-binding</keyword>
<feature type="domain" description="CMP/dCMP-type deaminase" evidence="16">
    <location>
        <begin position="1"/>
        <end position="111"/>
    </location>
</feature>
<evidence type="ECO:0000313" key="18">
    <source>
        <dbReference type="Proteomes" id="UP000185783"/>
    </source>
</evidence>
<evidence type="ECO:0000256" key="13">
    <source>
        <dbReference type="PIRSR" id="PIRSR006769-1"/>
    </source>
</evidence>
<dbReference type="EC" id="3.5.4.26" evidence="12"/>
<dbReference type="EC" id="1.1.1.193" evidence="12"/>
<dbReference type="Gene3D" id="3.40.430.10">
    <property type="entry name" value="Dihydrofolate Reductase, subunit A"/>
    <property type="match status" value="1"/>
</dbReference>
<evidence type="ECO:0000256" key="12">
    <source>
        <dbReference type="PIRNR" id="PIRNR006769"/>
    </source>
</evidence>
<dbReference type="InterPro" id="IPR002734">
    <property type="entry name" value="RibDG_C"/>
</dbReference>
<dbReference type="PROSITE" id="PS00903">
    <property type="entry name" value="CYT_DCMP_DEAMINASES_1"/>
    <property type="match status" value="1"/>
</dbReference>
<dbReference type="PIRSF" id="PIRSF006769">
    <property type="entry name" value="RibD"/>
    <property type="match status" value="1"/>
</dbReference>
<keyword evidence="10 12" id="KW-0560">Oxidoreductase</keyword>
<evidence type="ECO:0000313" key="17">
    <source>
        <dbReference type="EMBL" id="OKL43723.1"/>
    </source>
</evidence>
<feature type="binding site" evidence="14">
    <location>
        <position position="202"/>
    </location>
    <ligand>
        <name>substrate</name>
    </ligand>
</feature>
<feature type="binding site" evidence="14">
    <location>
        <position position="205"/>
    </location>
    <ligand>
        <name>substrate</name>
    </ligand>
</feature>
<comment type="catalytic activity">
    <reaction evidence="12">
        <text>5-amino-6-(5-phospho-D-ribitylamino)uracil + NADP(+) = 5-amino-6-(5-phospho-D-ribosylamino)uracil + NADPH + H(+)</text>
        <dbReference type="Rhea" id="RHEA:17845"/>
        <dbReference type="ChEBI" id="CHEBI:15378"/>
        <dbReference type="ChEBI" id="CHEBI:57783"/>
        <dbReference type="ChEBI" id="CHEBI:58349"/>
        <dbReference type="ChEBI" id="CHEBI:58421"/>
        <dbReference type="ChEBI" id="CHEBI:58453"/>
        <dbReference type="EC" id="1.1.1.193"/>
    </reaction>
</comment>
<dbReference type="Pfam" id="PF01872">
    <property type="entry name" value="RibD_C"/>
    <property type="match status" value="1"/>
</dbReference>
<dbReference type="PROSITE" id="PS51747">
    <property type="entry name" value="CYT_DCMP_DEAMINASES_2"/>
    <property type="match status" value="1"/>
</dbReference>
<feature type="binding site" evidence="14">
    <location>
        <position position="194"/>
    </location>
    <ligand>
        <name>NADP(+)</name>
        <dbReference type="ChEBI" id="CHEBI:58349"/>
    </ligand>
</feature>
<feature type="active site" description="Proton donor" evidence="13">
    <location>
        <position position="50"/>
    </location>
</feature>
<dbReference type="GO" id="GO:0008703">
    <property type="term" value="F:5-amino-6-(5-phosphoribosylamino)uracil reductase activity"/>
    <property type="evidence" value="ECO:0007669"/>
    <property type="project" value="UniProtKB-EC"/>
</dbReference>
<dbReference type="SUPFAM" id="SSF53597">
    <property type="entry name" value="Dihydrofolate reductase-like"/>
    <property type="match status" value="1"/>
</dbReference>
<comment type="caution">
    <text evidence="17">The sequence shown here is derived from an EMBL/GenBank/DDBJ whole genome shotgun (WGS) entry which is preliminary data.</text>
</comment>
<keyword evidence="9 12" id="KW-0521">NADP</keyword>
<evidence type="ECO:0000256" key="2">
    <source>
        <dbReference type="ARBA" id="ARBA00004882"/>
    </source>
</evidence>
<evidence type="ECO:0000256" key="5">
    <source>
        <dbReference type="ARBA" id="ARBA00007417"/>
    </source>
</evidence>
<evidence type="ECO:0000256" key="8">
    <source>
        <dbReference type="ARBA" id="ARBA00022833"/>
    </source>
</evidence>
<keyword evidence="8 12" id="KW-0862">Zinc</keyword>
<dbReference type="InterPro" id="IPR016193">
    <property type="entry name" value="Cytidine_deaminase-like"/>
</dbReference>
<evidence type="ECO:0000256" key="7">
    <source>
        <dbReference type="ARBA" id="ARBA00022723"/>
    </source>
</evidence>
<dbReference type="GO" id="GO:0008270">
    <property type="term" value="F:zinc ion binding"/>
    <property type="evidence" value="ECO:0007669"/>
    <property type="project" value="InterPro"/>
</dbReference>
<dbReference type="Gene3D" id="3.40.140.10">
    <property type="entry name" value="Cytidine Deaminase, domain 2"/>
    <property type="match status" value="1"/>
</dbReference>
<dbReference type="SUPFAM" id="SSF53927">
    <property type="entry name" value="Cytidine deaminase-like"/>
    <property type="match status" value="1"/>
</dbReference>
<feature type="binding site" evidence="15">
    <location>
        <position position="82"/>
    </location>
    <ligand>
        <name>Zn(2+)</name>
        <dbReference type="ChEBI" id="CHEBI:29105"/>
        <note>catalytic</note>
    </ligand>
</feature>
<evidence type="ECO:0000256" key="15">
    <source>
        <dbReference type="PIRSR" id="PIRSR006769-3"/>
    </source>
</evidence>
<dbReference type="EMBL" id="LVVZ01000019">
    <property type="protein sequence ID" value="OKL43723.1"/>
    <property type="molecule type" value="Genomic_DNA"/>
</dbReference>
<dbReference type="CDD" id="cd01284">
    <property type="entry name" value="Riboflavin_deaminase-reductase"/>
    <property type="match status" value="1"/>
</dbReference>
<reference evidence="17 18" key="1">
    <citation type="submission" date="2016-03" db="EMBL/GenBank/DDBJ databases">
        <title>Genome sequence of Nesiotobacter sp. nov., a moderately halophilic alphaproteobacterium isolated from the Yellow Sea, China.</title>
        <authorList>
            <person name="Zhang G."/>
            <person name="Zhang R."/>
        </authorList>
    </citation>
    <scope>NUCLEOTIDE SEQUENCE [LARGE SCALE GENOMIC DNA]</scope>
    <source>
        <strain evidence="17 18">WB1-6</strain>
    </source>
</reference>
<feature type="binding site" evidence="14">
    <location>
        <position position="182"/>
    </location>
    <ligand>
        <name>substrate</name>
    </ligand>
</feature>
<evidence type="ECO:0000256" key="11">
    <source>
        <dbReference type="ARBA" id="ARBA00023268"/>
    </source>
</evidence>
<dbReference type="Pfam" id="PF00383">
    <property type="entry name" value="dCMP_cyt_deam_1"/>
    <property type="match status" value="1"/>
</dbReference>
<comment type="pathway">
    <text evidence="3 12">Cofactor biosynthesis; riboflavin biosynthesis; 5-amino-6-(D-ribitylamino)uracil from GTP: step 3/4.</text>
</comment>
<keyword evidence="12" id="KW-0378">Hydrolase</keyword>
<evidence type="ECO:0000256" key="6">
    <source>
        <dbReference type="ARBA" id="ARBA00022619"/>
    </source>
</evidence>
<dbReference type="AlphaFoldDB" id="A0A1U7JG56"/>
<comment type="cofactor">
    <cofactor evidence="12 15">
        <name>Zn(2+)</name>
        <dbReference type="ChEBI" id="CHEBI:29105"/>
    </cofactor>
    <text evidence="12 15">Binds 1 zinc ion.</text>
</comment>
<evidence type="ECO:0000256" key="14">
    <source>
        <dbReference type="PIRSR" id="PIRSR006769-2"/>
    </source>
</evidence>
<feature type="binding site" evidence="14">
    <location>
        <position position="221"/>
    </location>
    <ligand>
        <name>NADP(+)</name>
        <dbReference type="ChEBI" id="CHEBI:58349"/>
    </ligand>
</feature>
<comment type="similarity">
    <text evidence="5 12">In the C-terminal section; belongs to the HTP reductase family.</text>
</comment>
<name>A0A1U7JG56_9HYPH</name>
<keyword evidence="18" id="KW-1185">Reference proteome</keyword>
<dbReference type="InterPro" id="IPR002125">
    <property type="entry name" value="CMP_dCMP_dom"/>
</dbReference>
<dbReference type="NCBIfam" id="TIGR00326">
    <property type="entry name" value="eubact_ribD"/>
    <property type="match status" value="1"/>
</dbReference>
<dbReference type="PANTHER" id="PTHR38011">
    <property type="entry name" value="DIHYDROFOLATE REDUCTASE FAMILY PROTEIN (AFU_ORTHOLOGUE AFUA_8G06820)"/>
    <property type="match status" value="1"/>
</dbReference>
<evidence type="ECO:0000256" key="3">
    <source>
        <dbReference type="ARBA" id="ARBA00004910"/>
    </source>
</evidence>
<comment type="similarity">
    <text evidence="4 12">In the N-terminal section; belongs to the cytidine and deoxycytidylate deaminase family.</text>
</comment>